<dbReference type="InterPro" id="IPR007307">
    <property type="entry name" value="Ltv1"/>
</dbReference>
<dbReference type="PANTHER" id="PTHR21531">
    <property type="entry name" value="LOW-TEMPERATURE VIABILITY PROTEIN LTV1-RELATED"/>
    <property type="match status" value="1"/>
</dbReference>
<feature type="compositionally biased region" description="Low complexity" evidence="2">
    <location>
        <begin position="293"/>
        <end position="304"/>
    </location>
</feature>
<dbReference type="OrthoDB" id="5852896at2759"/>
<gene>
    <name evidence="3" type="ORF">EXIGLDRAFT_612894</name>
</gene>
<sequence length="552" mass="62261">MPPKSIYRRPGAKHFQLVHRSQRDPLAHDPDASQHVLKEFERKNARGQTLAELEAELAHAGPSQVRDNLGEAVIYGVDFDDSEYDYMQHLREFGKHEEGVESILIEGPSAAKKKSAKDKAGPITLKEDALESLIPKEALPSKNELARDYERDADAGEAIPSALRGLQPDMDQHLRQALEALDDDAFVDEELDGDDFFAELVADGERAADEEPEFPFVEQGLEDGELYDEEQEEDDELDDSFEARYKRFKKQQNAQGSDDELDGSEVATERADTVSGLPKLPVVGGKRRRKGASEASGYSLSSSSMFRNQGLTDLDDRFDEIEKQYEDDSDSQDSDRSDGDEAPDLIAAREDFDALLDDFLDNYELVGNKMKPVMAGDTPLEKLDTLRRALDAPRTNRVVRPVVELEDAIPELKEKEKDRWDCETILSTYSNLENHPRLIRARTEKPVPKIRLDPKTGLPSVAPTDSKPKKPSTRPESEDDSDSDEDDLPRRETVTRPRNETAEEKKARKQAVKEERQARRAEKKATTEAFANESRKRVKTLNSQDPGKMRKL</sequence>
<reference evidence="3 4" key="1">
    <citation type="journal article" date="2016" name="Mol. Biol. Evol.">
        <title>Comparative Genomics of Early-Diverging Mushroom-Forming Fungi Provides Insights into the Origins of Lignocellulose Decay Capabilities.</title>
        <authorList>
            <person name="Nagy L.G."/>
            <person name="Riley R."/>
            <person name="Tritt A."/>
            <person name="Adam C."/>
            <person name="Daum C."/>
            <person name="Floudas D."/>
            <person name="Sun H."/>
            <person name="Yadav J.S."/>
            <person name="Pangilinan J."/>
            <person name="Larsson K.H."/>
            <person name="Matsuura K."/>
            <person name="Barry K."/>
            <person name="Labutti K."/>
            <person name="Kuo R."/>
            <person name="Ohm R.A."/>
            <person name="Bhattacharya S.S."/>
            <person name="Shirouzu T."/>
            <person name="Yoshinaga Y."/>
            <person name="Martin F.M."/>
            <person name="Grigoriev I.V."/>
            <person name="Hibbett D.S."/>
        </authorList>
    </citation>
    <scope>NUCLEOTIDE SEQUENCE [LARGE SCALE GENOMIC DNA]</scope>
    <source>
        <strain evidence="3 4">HHB12029</strain>
    </source>
</reference>
<dbReference type="GO" id="GO:0005829">
    <property type="term" value="C:cytosol"/>
    <property type="evidence" value="ECO:0007669"/>
    <property type="project" value="TreeGrafter"/>
</dbReference>
<organism evidence="3 4">
    <name type="scientific">Exidia glandulosa HHB12029</name>
    <dbReference type="NCBI Taxonomy" id="1314781"/>
    <lineage>
        <taxon>Eukaryota</taxon>
        <taxon>Fungi</taxon>
        <taxon>Dikarya</taxon>
        <taxon>Basidiomycota</taxon>
        <taxon>Agaricomycotina</taxon>
        <taxon>Agaricomycetes</taxon>
        <taxon>Auriculariales</taxon>
        <taxon>Exidiaceae</taxon>
        <taxon>Exidia</taxon>
    </lineage>
</organism>
<dbReference type="InParanoid" id="A0A165IJT4"/>
<dbReference type="STRING" id="1314781.A0A165IJT4"/>
<dbReference type="Pfam" id="PF04180">
    <property type="entry name" value="LTV"/>
    <property type="match status" value="1"/>
</dbReference>
<evidence type="ECO:0000313" key="4">
    <source>
        <dbReference type="Proteomes" id="UP000077266"/>
    </source>
</evidence>
<dbReference type="PANTHER" id="PTHR21531:SF0">
    <property type="entry name" value="PROTEIN LTV1 HOMOLOG"/>
    <property type="match status" value="1"/>
</dbReference>
<evidence type="ECO:0000256" key="2">
    <source>
        <dbReference type="SAM" id="MobiDB-lite"/>
    </source>
</evidence>
<keyword evidence="4" id="KW-1185">Reference proteome</keyword>
<dbReference type="Proteomes" id="UP000077266">
    <property type="component" value="Unassembled WGS sequence"/>
</dbReference>
<comment type="similarity">
    <text evidence="1">Belongs to the LTV1 family.</text>
</comment>
<dbReference type="GO" id="GO:0000056">
    <property type="term" value="P:ribosomal small subunit export from nucleus"/>
    <property type="evidence" value="ECO:0007669"/>
    <property type="project" value="TreeGrafter"/>
</dbReference>
<accession>A0A165IJT4</accession>
<dbReference type="GO" id="GO:0030688">
    <property type="term" value="C:preribosome, small subunit precursor"/>
    <property type="evidence" value="ECO:0007669"/>
    <property type="project" value="TreeGrafter"/>
</dbReference>
<feature type="compositionally biased region" description="Basic and acidic residues" evidence="2">
    <location>
        <begin position="488"/>
        <end position="526"/>
    </location>
</feature>
<dbReference type="FunCoup" id="A0A165IJT4">
    <property type="interactions" value="382"/>
</dbReference>
<evidence type="ECO:0000256" key="1">
    <source>
        <dbReference type="ARBA" id="ARBA00009078"/>
    </source>
</evidence>
<dbReference type="GO" id="GO:0005634">
    <property type="term" value="C:nucleus"/>
    <property type="evidence" value="ECO:0007669"/>
    <property type="project" value="TreeGrafter"/>
</dbReference>
<name>A0A165IJT4_EXIGL</name>
<dbReference type="GO" id="GO:0042274">
    <property type="term" value="P:ribosomal small subunit biogenesis"/>
    <property type="evidence" value="ECO:0007669"/>
    <property type="project" value="InterPro"/>
</dbReference>
<dbReference type="AlphaFoldDB" id="A0A165IJT4"/>
<feature type="compositionally biased region" description="Acidic residues" evidence="2">
    <location>
        <begin position="220"/>
        <end position="240"/>
    </location>
</feature>
<feature type="region of interest" description="Disordered" evidence="2">
    <location>
        <begin position="434"/>
        <end position="552"/>
    </location>
</feature>
<feature type="compositionally biased region" description="Acidic residues" evidence="2">
    <location>
        <begin position="477"/>
        <end position="487"/>
    </location>
</feature>
<feature type="compositionally biased region" description="Basic and acidic residues" evidence="2">
    <location>
        <begin position="441"/>
        <end position="454"/>
    </location>
</feature>
<protein>
    <submittedName>
        <fullName evidence="3">LTV-domain-containing protein</fullName>
    </submittedName>
</protein>
<dbReference type="EMBL" id="KV425989">
    <property type="protein sequence ID" value="KZV93501.1"/>
    <property type="molecule type" value="Genomic_DNA"/>
</dbReference>
<feature type="region of interest" description="Disordered" evidence="2">
    <location>
        <begin position="204"/>
        <end position="346"/>
    </location>
</feature>
<proteinExistence type="inferred from homology"/>
<evidence type="ECO:0000313" key="3">
    <source>
        <dbReference type="EMBL" id="KZV93501.1"/>
    </source>
</evidence>